<reference evidence="1 2" key="1">
    <citation type="submission" date="2019-02" db="EMBL/GenBank/DDBJ databases">
        <title>Genome sequencing of Clostridium botulinum clinical isolates.</title>
        <authorList>
            <person name="Brunt J."/>
            <person name="Van Vliet A.H.M."/>
            <person name="Stringer S.C."/>
            <person name="Grant K.A."/>
            <person name="Carter A.C."/>
            <person name="Peck M.W."/>
        </authorList>
    </citation>
    <scope>NUCLEOTIDE SEQUENCE [LARGE SCALE GENOMIC DNA]</scope>
    <source>
        <strain evidence="1 2">H113700579</strain>
    </source>
</reference>
<comment type="caution">
    <text evidence="1">The sequence shown here is derived from an EMBL/GenBank/DDBJ whole genome shotgun (WGS) entry which is preliminary data.</text>
</comment>
<dbReference type="Proteomes" id="UP000472355">
    <property type="component" value="Unassembled WGS sequence"/>
</dbReference>
<organism evidence="1 2">
    <name type="scientific">Clostridium botulinum</name>
    <dbReference type="NCBI Taxonomy" id="1491"/>
    <lineage>
        <taxon>Bacteria</taxon>
        <taxon>Bacillati</taxon>
        <taxon>Bacillota</taxon>
        <taxon>Clostridia</taxon>
        <taxon>Eubacteriales</taxon>
        <taxon>Clostridiaceae</taxon>
        <taxon>Clostridium</taxon>
    </lineage>
</organism>
<name>A0A6B4QQY7_CLOBO</name>
<gene>
    <name evidence="1" type="ORF">EXM65_14440</name>
</gene>
<proteinExistence type="predicted"/>
<dbReference type="AlphaFoldDB" id="A0A6B4QQY7"/>
<protein>
    <submittedName>
        <fullName evidence="1">Uncharacterized protein</fullName>
    </submittedName>
</protein>
<dbReference type="EMBL" id="SGKU01000047">
    <property type="protein sequence ID" value="NFA43726.1"/>
    <property type="molecule type" value="Genomic_DNA"/>
</dbReference>
<accession>A0A6B4QQY7</accession>
<evidence type="ECO:0000313" key="1">
    <source>
        <dbReference type="EMBL" id="NFA43726.1"/>
    </source>
</evidence>
<evidence type="ECO:0000313" key="2">
    <source>
        <dbReference type="Proteomes" id="UP000472355"/>
    </source>
</evidence>
<dbReference type="RefSeq" id="WP_085294450.1">
    <property type="nucleotide sequence ID" value="NZ_QQAF01000040.1"/>
</dbReference>
<sequence length="181" mass="21321">MKIQKQVKIINKEELQVYEKNIRSNAELTINKLKLMINQNTDLEILFKLKFEKCGYEPLFGYELNIIEQLNQMFTYIVSLKALYILLEKYKNKEFIVNFGTQGGYDIISDDETIICECFASTNPMSNCKIKKDLERLKADKIALKKYEFFYSLEANETTLENLRNNYPDIDIIRINDVSII</sequence>